<sequence>MIPKQARPYIGATVIFHYRKDPFVRLEGCIVSVLENTIVVEILHKETIQISNIESRQVVRHERNGKQK</sequence>
<reference evidence="1 2" key="1">
    <citation type="journal article" date="2019" name="Ecotoxicol. Environ. Saf.">
        <title>Microbial characterization of heavy metal resistant bacterial strains isolated from an electroplating wastewater treatment plant.</title>
        <authorList>
            <person name="Cai X."/>
            <person name="Zheng X."/>
            <person name="Zhang D."/>
            <person name="Iqbal W."/>
            <person name="Liu C."/>
            <person name="Yang B."/>
            <person name="Zhao X."/>
            <person name="Lu X."/>
            <person name="Mao Y."/>
        </authorList>
    </citation>
    <scope>NUCLEOTIDE SEQUENCE [LARGE SCALE GENOMIC DNA]</scope>
    <source>
        <strain evidence="1 2">Co1-1</strain>
    </source>
</reference>
<organism evidence="1 2">
    <name type="scientific">Bacillus cereus</name>
    <dbReference type="NCBI Taxonomy" id="1396"/>
    <lineage>
        <taxon>Bacteria</taxon>
        <taxon>Bacillati</taxon>
        <taxon>Bacillota</taxon>
        <taxon>Bacilli</taxon>
        <taxon>Bacillales</taxon>
        <taxon>Bacillaceae</taxon>
        <taxon>Bacillus</taxon>
        <taxon>Bacillus cereus group</taxon>
    </lineage>
</organism>
<evidence type="ECO:0000313" key="1">
    <source>
        <dbReference type="EMBL" id="QDZ77069.1"/>
    </source>
</evidence>
<dbReference type="EMBL" id="CP031778">
    <property type="protein sequence ID" value="QDZ77069.1"/>
    <property type="molecule type" value="Genomic_DNA"/>
</dbReference>
<dbReference type="RefSeq" id="WP_208742932.1">
    <property type="nucleotide sequence ID" value="NZ_CP031778.1"/>
</dbReference>
<accession>A0A9X7M1H0</accession>
<dbReference type="Proteomes" id="UP000321735">
    <property type="component" value="Chromosome"/>
</dbReference>
<name>A0A9X7M1H0_BACCE</name>
<evidence type="ECO:0000313" key="2">
    <source>
        <dbReference type="Proteomes" id="UP000321735"/>
    </source>
</evidence>
<proteinExistence type="predicted"/>
<dbReference type="AlphaFoldDB" id="A0A9X7M1H0"/>
<protein>
    <submittedName>
        <fullName evidence="1">DUF2187 domain-containing protein</fullName>
    </submittedName>
</protein>
<gene>
    <name evidence="1" type="ORF">D0437_30455</name>
</gene>